<dbReference type="Proteomes" id="UP000192445">
    <property type="component" value="Chromosome"/>
</dbReference>
<dbReference type="EMBL" id="CP020570">
    <property type="protein sequence ID" value="ARF61943.1"/>
    <property type="molecule type" value="Genomic_DNA"/>
</dbReference>
<proteinExistence type="predicted"/>
<dbReference type="STRING" id="1935.B1H20_11415"/>
<gene>
    <name evidence="1" type="ORF">B1H20_11415</name>
</gene>
<evidence type="ECO:0000313" key="1">
    <source>
        <dbReference type="EMBL" id="ARF61943.1"/>
    </source>
</evidence>
<reference evidence="1 2" key="1">
    <citation type="submission" date="2017-03" db="EMBL/GenBank/DDBJ databases">
        <title>Complete Genome Sequence of a natural compounds producer, Streptomyces violaceus S21.</title>
        <authorList>
            <person name="Zhong C."/>
            <person name="Zhao Z."/>
            <person name="Fu J."/>
            <person name="Zong G."/>
            <person name="Qin R."/>
            <person name="Cao G."/>
        </authorList>
    </citation>
    <scope>NUCLEOTIDE SEQUENCE [LARGE SCALE GENOMIC DNA]</scope>
    <source>
        <strain evidence="1 2">S21</strain>
    </source>
</reference>
<sequence length="149" mass="16598">MAWSGHWHGYGPWTGSRNAYGREALRRPGAEPDSEQTRAFVASTLPPLMTGHWLLRRDQTSAERTWTRVAGAVTWLQNTYEANPPADRDGGGRAHISLKNKIVYAMDALPRGVDVCWVHYTKSQSLISFSVVCCLNHHHPGLPCPRPPA</sequence>
<evidence type="ECO:0000313" key="2">
    <source>
        <dbReference type="Proteomes" id="UP000192445"/>
    </source>
</evidence>
<organism evidence="1 2">
    <name type="scientific">Streptomyces violaceoruber</name>
    <dbReference type="NCBI Taxonomy" id="1935"/>
    <lineage>
        <taxon>Bacteria</taxon>
        <taxon>Bacillati</taxon>
        <taxon>Actinomycetota</taxon>
        <taxon>Actinomycetes</taxon>
        <taxon>Kitasatosporales</taxon>
        <taxon>Streptomycetaceae</taxon>
        <taxon>Streptomyces</taxon>
        <taxon>Streptomyces violaceoruber group</taxon>
    </lineage>
</organism>
<dbReference type="AlphaFoldDB" id="A0A1V0U9N4"/>
<protein>
    <submittedName>
        <fullName evidence="1">Uncharacterized protein</fullName>
    </submittedName>
</protein>
<dbReference type="KEGG" id="svu:B1H20_11415"/>
<name>A0A1V0U9N4_STRVN</name>
<accession>A0A1V0U9N4</accession>
<dbReference type="OrthoDB" id="4320824at2"/>